<evidence type="ECO:0000313" key="2">
    <source>
        <dbReference type="Proteomes" id="UP000540506"/>
    </source>
</evidence>
<reference evidence="1 2" key="1">
    <citation type="submission" date="2020-08" db="EMBL/GenBank/DDBJ databases">
        <title>Sequencing the genomes of 1000 actinobacteria strains.</title>
        <authorList>
            <person name="Klenk H.-P."/>
        </authorList>
    </citation>
    <scope>NUCLEOTIDE SEQUENCE [LARGE SCALE GENOMIC DNA]</scope>
    <source>
        <strain evidence="1 2">DSM 41654</strain>
    </source>
</reference>
<evidence type="ECO:0000313" key="1">
    <source>
        <dbReference type="EMBL" id="MBB4927455.1"/>
    </source>
</evidence>
<comment type="caution">
    <text evidence="1">The sequence shown here is derived from an EMBL/GenBank/DDBJ whole genome shotgun (WGS) entry which is preliminary data.</text>
</comment>
<dbReference type="EMBL" id="JACHJV010000001">
    <property type="protein sequence ID" value="MBB4927455.1"/>
    <property type="molecule type" value="Genomic_DNA"/>
</dbReference>
<proteinExistence type="predicted"/>
<organism evidence="1 2">
    <name type="scientific">Kitasatospora kifunensis</name>
    <name type="common">Streptomyces kifunensis</name>
    <dbReference type="NCBI Taxonomy" id="58351"/>
    <lineage>
        <taxon>Bacteria</taxon>
        <taxon>Bacillati</taxon>
        <taxon>Actinomycetota</taxon>
        <taxon>Actinomycetes</taxon>
        <taxon>Kitasatosporales</taxon>
        <taxon>Streptomycetaceae</taxon>
        <taxon>Kitasatospora</taxon>
    </lineage>
</organism>
<sequence>MSPRREPIAPAGPRMRDYTESQVTMLIRELHELGGHFGILWGSARTNGEVDGHILVDFGNAPVSTLLNLLHLLRDAEASQARDS</sequence>
<dbReference type="AlphaFoldDB" id="A0A7W7R8Y5"/>
<protein>
    <submittedName>
        <fullName evidence="1">Uncharacterized protein</fullName>
    </submittedName>
</protein>
<name>A0A7W7R8Y5_KITKI</name>
<dbReference type="Proteomes" id="UP000540506">
    <property type="component" value="Unassembled WGS sequence"/>
</dbReference>
<dbReference type="RefSeq" id="WP_184941763.1">
    <property type="nucleotide sequence ID" value="NZ_JACHJV010000001.1"/>
</dbReference>
<gene>
    <name evidence="1" type="ORF">FHR34_006448</name>
</gene>
<accession>A0A7W7R8Y5</accession>
<keyword evidence="2" id="KW-1185">Reference proteome</keyword>